<sequence length="326" mass="38382">MRKLLDANRSIFAVLLISMMIFACNDNDRVADEIAKINIDLQVSRFDREFAEAKPSDLPALKKTYPYLFPVQFADSVWVAKLRDTLQIELLSEVGKTFVNFEKEQQDLESLFKHIKFYFPNYDIPKIVTVINDVDYQNRVILTDSLLFIELDSYLGADHKFYRGIQRYIAQGLDRKFMVSDVATAFANKFIRRPRERMFLSKIIYYGKILYLKDKIMPFASDALKIGYSQDQVDWAQVNEEPIWRNFIEQEHLYSTDNKLDTRFLDPAPFSKFGLELDNESPGRIGRYMGWQIVRALMERNEITLQQLIALPEEEIFKKSNYKPRK</sequence>
<protein>
    <submittedName>
        <fullName evidence="1">Gliding motility lipoprotein GldB</fullName>
    </submittedName>
</protein>
<keyword evidence="2" id="KW-1185">Reference proteome</keyword>
<gene>
    <name evidence="1" type="primary">gldB</name>
    <name evidence="1" type="ORF">ACEZ3G_14210</name>
</gene>
<proteinExistence type="predicted"/>
<keyword evidence="1" id="KW-0449">Lipoprotein</keyword>
<dbReference type="EMBL" id="JBHFPV010000004">
    <property type="protein sequence ID" value="MFH6604639.1"/>
    <property type="molecule type" value="Genomic_DNA"/>
</dbReference>
<evidence type="ECO:0000313" key="1">
    <source>
        <dbReference type="EMBL" id="MFH6604639.1"/>
    </source>
</evidence>
<accession>A0ACC7LM04</accession>
<dbReference type="Proteomes" id="UP001595191">
    <property type="component" value="Unassembled WGS sequence"/>
</dbReference>
<name>A0ACC7LM04_9FLAO</name>
<comment type="caution">
    <text evidence="1">The sequence shown here is derived from an EMBL/GenBank/DDBJ whole genome shotgun (WGS) entry which is preliminary data.</text>
</comment>
<evidence type="ECO:0000313" key="2">
    <source>
        <dbReference type="Proteomes" id="UP001595191"/>
    </source>
</evidence>
<organism evidence="1 2">
    <name type="scientific">Meishania litoralis</name>
    <dbReference type="NCBI Taxonomy" id="3434685"/>
    <lineage>
        <taxon>Bacteria</taxon>
        <taxon>Pseudomonadati</taxon>
        <taxon>Bacteroidota</taxon>
        <taxon>Flavobacteriia</taxon>
        <taxon>Flavobacteriales</taxon>
        <taxon>Flavobacteriaceae</taxon>
        <taxon>Meishania</taxon>
    </lineage>
</organism>
<reference evidence="1" key="1">
    <citation type="submission" date="2024-09" db="EMBL/GenBank/DDBJ databases">
        <authorList>
            <person name="Liu J."/>
        </authorList>
    </citation>
    <scope>NUCLEOTIDE SEQUENCE</scope>
    <source>
        <strain evidence="1">NBU2967</strain>
    </source>
</reference>